<dbReference type="AlphaFoldDB" id="A0A9N9S5J9"/>
<sequence length="104" mass="11527">MSSITIATVITMITILALTQPTLTEASSALSSFEKFASYAVPGADEQASRKYLVHWEGVDEIVFYMGLFMIVFGILFYFFVCFGCGYLSCGVSMARNSQTYEQI</sequence>
<keyword evidence="1" id="KW-0472">Membrane</keyword>
<protein>
    <submittedName>
        <fullName evidence="3">Uncharacterized protein</fullName>
    </submittedName>
</protein>
<dbReference type="Proteomes" id="UP001153620">
    <property type="component" value="Chromosome 4"/>
</dbReference>
<dbReference type="EMBL" id="OU895880">
    <property type="protein sequence ID" value="CAG9811721.1"/>
    <property type="molecule type" value="Genomic_DNA"/>
</dbReference>
<evidence type="ECO:0000313" key="3">
    <source>
        <dbReference type="EMBL" id="CAG9811721.1"/>
    </source>
</evidence>
<reference evidence="3" key="1">
    <citation type="submission" date="2022-01" db="EMBL/GenBank/DDBJ databases">
        <authorList>
            <person name="King R."/>
        </authorList>
    </citation>
    <scope>NUCLEOTIDE SEQUENCE</scope>
</reference>
<evidence type="ECO:0000313" key="4">
    <source>
        <dbReference type="Proteomes" id="UP001153620"/>
    </source>
</evidence>
<feature type="chain" id="PRO_5040515564" evidence="2">
    <location>
        <begin position="20"/>
        <end position="104"/>
    </location>
</feature>
<keyword evidence="4" id="KW-1185">Reference proteome</keyword>
<reference evidence="3" key="2">
    <citation type="submission" date="2022-10" db="EMBL/GenBank/DDBJ databases">
        <authorList>
            <consortium name="ENA_rothamsted_submissions"/>
            <consortium name="culmorum"/>
            <person name="King R."/>
        </authorList>
    </citation>
    <scope>NUCLEOTIDE SEQUENCE</scope>
</reference>
<proteinExistence type="predicted"/>
<feature type="signal peptide" evidence="2">
    <location>
        <begin position="1"/>
        <end position="19"/>
    </location>
</feature>
<accession>A0A9N9S5J9</accession>
<gene>
    <name evidence="3" type="ORF">CHIRRI_LOCUS14528</name>
</gene>
<evidence type="ECO:0000256" key="2">
    <source>
        <dbReference type="SAM" id="SignalP"/>
    </source>
</evidence>
<organism evidence="3 4">
    <name type="scientific">Chironomus riparius</name>
    <dbReference type="NCBI Taxonomy" id="315576"/>
    <lineage>
        <taxon>Eukaryota</taxon>
        <taxon>Metazoa</taxon>
        <taxon>Ecdysozoa</taxon>
        <taxon>Arthropoda</taxon>
        <taxon>Hexapoda</taxon>
        <taxon>Insecta</taxon>
        <taxon>Pterygota</taxon>
        <taxon>Neoptera</taxon>
        <taxon>Endopterygota</taxon>
        <taxon>Diptera</taxon>
        <taxon>Nematocera</taxon>
        <taxon>Chironomoidea</taxon>
        <taxon>Chironomidae</taxon>
        <taxon>Chironominae</taxon>
        <taxon>Chironomus</taxon>
    </lineage>
</organism>
<keyword evidence="1" id="KW-0812">Transmembrane</keyword>
<feature type="transmembrane region" description="Helical" evidence="1">
    <location>
        <begin position="62"/>
        <end position="88"/>
    </location>
</feature>
<keyword evidence="1" id="KW-1133">Transmembrane helix</keyword>
<keyword evidence="2" id="KW-0732">Signal</keyword>
<name>A0A9N9S5J9_9DIPT</name>
<evidence type="ECO:0000256" key="1">
    <source>
        <dbReference type="SAM" id="Phobius"/>
    </source>
</evidence>